<name>A0A7W8NIC7_9DEIO</name>
<comment type="caution">
    <text evidence="1">The sequence shown here is derived from an EMBL/GenBank/DDBJ whole genome shotgun (WGS) entry which is preliminary data.</text>
</comment>
<evidence type="ECO:0000313" key="1">
    <source>
        <dbReference type="EMBL" id="MBB5365713.1"/>
    </source>
</evidence>
<gene>
    <name evidence="1" type="ORF">HNQ08_004839</name>
</gene>
<dbReference type="RefSeq" id="WP_184137443.1">
    <property type="nucleotide sequence ID" value="NZ_JACHFL010000021.1"/>
</dbReference>
<reference evidence="1 2" key="1">
    <citation type="submission" date="2020-08" db="EMBL/GenBank/DDBJ databases">
        <title>Genomic Encyclopedia of Type Strains, Phase IV (KMG-IV): sequencing the most valuable type-strain genomes for metagenomic binning, comparative biology and taxonomic classification.</title>
        <authorList>
            <person name="Goeker M."/>
        </authorList>
    </citation>
    <scope>NUCLEOTIDE SEQUENCE [LARGE SCALE GENOMIC DNA]</scope>
    <source>
        <strain evidence="1 2">DSM 27939</strain>
    </source>
</reference>
<accession>A0A7W8NIC7</accession>
<dbReference type="EMBL" id="JACHFL010000021">
    <property type="protein sequence ID" value="MBB5365713.1"/>
    <property type="molecule type" value="Genomic_DNA"/>
</dbReference>
<dbReference type="Proteomes" id="UP000552709">
    <property type="component" value="Unassembled WGS sequence"/>
</dbReference>
<sequence>MSEAAVAKVSSTLKRSAWAKQSSPHQPLLWLAVLNRMCKGYITTNQIYFVEGLKKDFTDWLRQYKYARDHGQPSESIFHFRNSKIRKRKFTAGENDYYAILTTLGGGSIRVKRSIELAYLEDSIYEALMQAVPAQSFGAFLSCLYKMKAGEFLWQNELAHCFTRLSL</sequence>
<protein>
    <submittedName>
        <fullName evidence="1">Uncharacterized protein</fullName>
    </submittedName>
</protein>
<evidence type="ECO:0000313" key="2">
    <source>
        <dbReference type="Proteomes" id="UP000552709"/>
    </source>
</evidence>
<organism evidence="1 2">
    <name type="scientific">Deinococcus humi</name>
    <dbReference type="NCBI Taxonomy" id="662880"/>
    <lineage>
        <taxon>Bacteria</taxon>
        <taxon>Thermotogati</taxon>
        <taxon>Deinococcota</taxon>
        <taxon>Deinococci</taxon>
        <taxon>Deinococcales</taxon>
        <taxon>Deinococcaceae</taxon>
        <taxon>Deinococcus</taxon>
    </lineage>
</organism>
<dbReference type="AlphaFoldDB" id="A0A7W8NIC7"/>
<proteinExistence type="predicted"/>
<keyword evidence="2" id="KW-1185">Reference proteome</keyword>